<sequence>MKWVLVKEKALEYFRFRYKGITALYSLRADHDAVEQRFKPVFLKQIHSDVIVDIDDEPKREGDGLITEKKDVCLGIKVADCLPVYLFNDRRISVIHCGWRGIVKGIAKKAKQRLVEYRYVLGASIGPCCYEIQEDVKELFSKEYPSAVIHRGDKIFLDLKAAVVKDLGEQNLLASLNYCTRCRPEYFYSYRRGDVNKRDYALLVSR</sequence>
<dbReference type="InterPro" id="IPR038371">
    <property type="entry name" value="Cu_polyphenol_OxRdtase_sf"/>
</dbReference>
<protein>
    <submittedName>
        <fullName evidence="10">Laccase domain-containing protein</fullName>
    </submittedName>
</protein>
<dbReference type="GO" id="GO:0005507">
    <property type="term" value="F:copper ion binding"/>
    <property type="evidence" value="ECO:0007669"/>
    <property type="project" value="TreeGrafter"/>
</dbReference>
<dbReference type="Gene3D" id="3.60.140.10">
    <property type="entry name" value="CNF1/YfiH-like putative cysteine hydrolases"/>
    <property type="match status" value="1"/>
</dbReference>
<dbReference type="GO" id="GO:0016787">
    <property type="term" value="F:hydrolase activity"/>
    <property type="evidence" value="ECO:0007669"/>
    <property type="project" value="UniProtKB-KW"/>
</dbReference>
<gene>
    <name evidence="10" type="ORF">ENI34_10185</name>
</gene>
<dbReference type="Pfam" id="PF02578">
    <property type="entry name" value="Cu-oxidase_4"/>
    <property type="match status" value="1"/>
</dbReference>
<evidence type="ECO:0000313" key="10">
    <source>
        <dbReference type="EMBL" id="HEC79488.1"/>
    </source>
</evidence>
<evidence type="ECO:0000256" key="2">
    <source>
        <dbReference type="ARBA" id="ARBA00007353"/>
    </source>
</evidence>
<dbReference type="AlphaFoldDB" id="A0A9C9ENM7"/>
<comment type="catalytic activity">
    <reaction evidence="7">
        <text>adenosine + H2O + H(+) = inosine + NH4(+)</text>
        <dbReference type="Rhea" id="RHEA:24408"/>
        <dbReference type="ChEBI" id="CHEBI:15377"/>
        <dbReference type="ChEBI" id="CHEBI:15378"/>
        <dbReference type="ChEBI" id="CHEBI:16335"/>
        <dbReference type="ChEBI" id="CHEBI:17596"/>
        <dbReference type="ChEBI" id="CHEBI:28938"/>
        <dbReference type="EC" id="3.5.4.4"/>
    </reaction>
    <physiologicalReaction direction="left-to-right" evidence="7">
        <dbReference type="Rhea" id="RHEA:24409"/>
    </physiologicalReaction>
</comment>
<evidence type="ECO:0000256" key="9">
    <source>
        <dbReference type="ARBA" id="ARBA00049893"/>
    </source>
</evidence>
<comment type="catalytic activity">
    <reaction evidence="1">
        <text>inosine + phosphate = alpha-D-ribose 1-phosphate + hypoxanthine</text>
        <dbReference type="Rhea" id="RHEA:27646"/>
        <dbReference type="ChEBI" id="CHEBI:17368"/>
        <dbReference type="ChEBI" id="CHEBI:17596"/>
        <dbReference type="ChEBI" id="CHEBI:43474"/>
        <dbReference type="ChEBI" id="CHEBI:57720"/>
        <dbReference type="EC" id="2.4.2.1"/>
    </reaction>
    <physiologicalReaction direction="left-to-right" evidence="1">
        <dbReference type="Rhea" id="RHEA:27647"/>
    </physiologicalReaction>
</comment>
<dbReference type="Proteomes" id="UP000885826">
    <property type="component" value="Unassembled WGS sequence"/>
</dbReference>
<comment type="catalytic activity">
    <reaction evidence="8">
        <text>adenosine + phosphate = alpha-D-ribose 1-phosphate + adenine</text>
        <dbReference type="Rhea" id="RHEA:27642"/>
        <dbReference type="ChEBI" id="CHEBI:16335"/>
        <dbReference type="ChEBI" id="CHEBI:16708"/>
        <dbReference type="ChEBI" id="CHEBI:43474"/>
        <dbReference type="ChEBI" id="CHEBI:57720"/>
        <dbReference type="EC" id="2.4.2.1"/>
    </reaction>
    <physiologicalReaction direction="left-to-right" evidence="8">
        <dbReference type="Rhea" id="RHEA:27643"/>
    </physiologicalReaction>
</comment>
<evidence type="ECO:0000313" key="11">
    <source>
        <dbReference type="Proteomes" id="UP000885826"/>
    </source>
</evidence>
<evidence type="ECO:0000256" key="3">
    <source>
        <dbReference type="ARBA" id="ARBA00022679"/>
    </source>
</evidence>
<proteinExistence type="inferred from homology"/>
<keyword evidence="6" id="KW-0862">Zinc</keyword>
<dbReference type="EMBL" id="DRIG01000103">
    <property type="protein sequence ID" value="HEC79488.1"/>
    <property type="molecule type" value="Genomic_DNA"/>
</dbReference>
<accession>A0A9C9ENM7</accession>
<keyword evidence="5" id="KW-0378">Hydrolase</keyword>
<comment type="similarity">
    <text evidence="2">Belongs to the purine nucleoside phosphorylase YfiH/LACC1 family.</text>
</comment>
<dbReference type="PANTHER" id="PTHR30616">
    <property type="entry name" value="UNCHARACTERIZED PROTEIN YFIH"/>
    <property type="match status" value="1"/>
</dbReference>
<dbReference type="PANTHER" id="PTHR30616:SF2">
    <property type="entry name" value="PURINE NUCLEOSIDE PHOSPHORYLASE LACC1"/>
    <property type="match status" value="1"/>
</dbReference>
<evidence type="ECO:0000256" key="1">
    <source>
        <dbReference type="ARBA" id="ARBA00000553"/>
    </source>
</evidence>
<evidence type="ECO:0000256" key="4">
    <source>
        <dbReference type="ARBA" id="ARBA00022723"/>
    </source>
</evidence>
<evidence type="ECO:0000256" key="7">
    <source>
        <dbReference type="ARBA" id="ARBA00047989"/>
    </source>
</evidence>
<organism evidence="10 11">
    <name type="scientific">candidate division WOR-3 bacterium</name>
    <dbReference type="NCBI Taxonomy" id="2052148"/>
    <lineage>
        <taxon>Bacteria</taxon>
        <taxon>Bacteria division WOR-3</taxon>
    </lineage>
</organism>
<evidence type="ECO:0000256" key="5">
    <source>
        <dbReference type="ARBA" id="ARBA00022801"/>
    </source>
</evidence>
<dbReference type="SUPFAM" id="SSF64438">
    <property type="entry name" value="CNF1/YfiH-like putative cysteine hydrolases"/>
    <property type="match status" value="1"/>
</dbReference>
<dbReference type="CDD" id="cd16833">
    <property type="entry name" value="YfiH"/>
    <property type="match status" value="1"/>
</dbReference>
<keyword evidence="4" id="KW-0479">Metal-binding</keyword>
<evidence type="ECO:0000256" key="8">
    <source>
        <dbReference type="ARBA" id="ARBA00048968"/>
    </source>
</evidence>
<keyword evidence="3" id="KW-0808">Transferase</keyword>
<name>A0A9C9ENM7_UNCW3</name>
<dbReference type="InterPro" id="IPR003730">
    <property type="entry name" value="Cu_polyphenol_OxRdtase"/>
</dbReference>
<comment type="catalytic activity">
    <reaction evidence="9">
        <text>S-methyl-5'-thioadenosine + phosphate = 5-(methylsulfanyl)-alpha-D-ribose 1-phosphate + adenine</text>
        <dbReference type="Rhea" id="RHEA:11852"/>
        <dbReference type="ChEBI" id="CHEBI:16708"/>
        <dbReference type="ChEBI" id="CHEBI:17509"/>
        <dbReference type="ChEBI" id="CHEBI:43474"/>
        <dbReference type="ChEBI" id="CHEBI:58533"/>
        <dbReference type="EC" id="2.4.2.28"/>
    </reaction>
    <physiologicalReaction direction="left-to-right" evidence="9">
        <dbReference type="Rhea" id="RHEA:11853"/>
    </physiologicalReaction>
</comment>
<evidence type="ECO:0000256" key="6">
    <source>
        <dbReference type="ARBA" id="ARBA00022833"/>
    </source>
</evidence>
<dbReference type="GO" id="GO:0017061">
    <property type="term" value="F:S-methyl-5-thioadenosine phosphorylase activity"/>
    <property type="evidence" value="ECO:0007669"/>
    <property type="project" value="UniProtKB-EC"/>
</dbReference>
<dbReference type="InterPro" id="IPR011324">
    <property type="entry name" value="Cytotoxic_necrot_fac-like_cat"/>
</dbReference>
<comment type="caution">
    <text evidence="10">The sequence shown here is derived from an EMBL/GenBank/DDBJ whole genome shotgun (WGS) entry which is preliminary data.</text>
</comment>
<reference evidence="10" key="1">
    <citation type="journal article" date="2020" name="mSystems">
        <title>Genome- and Community-Level Interaction Insights into Carbon Utilization and Element Cycling Functions of Hydrothermarchaeota in Hydrothermal Sediment.</title>
        <authorList>
            <person name="Zhou Z."/>
            <person name="Liu Y."/>
            <person name="Xu W."/>
            <person name="Pan J."/>
            <person name="Luo Z.H."/>
            <person name="Li M."/>
        </authorList>
    </citation>
    <scope>NUCLEOTIDE SEQUENCE</scope>
    <source>
        <strain evidence="10">HyVt-388</strain>
    </source>
</reference>